<dbReference type="InterPro" id="IPR050197">
    <property type="entry name" value="Aldolase_class_II_sugar_metab"/>
</dbReference>
<keyword evidence="2" id="KW-0456">Lyase</keyword>
<dbReference type="Pfam" id="PF00596">
    <property type="entry name" value="Aldolase_II"/>
    <property type="match status" value="1"/>
</dbReference>
<dbReference type="OMA" id="RFIINKQ"/>
<dbReference type="SMART" id="SM01007">
    <property type="entry name" value="Aldolase_II"/>
    <property type="match status" value="1"/>
</dbReference>
<dbReference type="Proteomes" id="UP000196317">
    <property type="component" value="Unassembled WGS sequence"/>
</dbReference>
<accession>A0A1Y5MGD8</accession>
<dbReference type="InterPro" id="IPR001303">
    <property type="entry name" value="Aldolase_II/adducin_N"/>
</dbReference>
<evidence type="ECO:0000256" key="2">
    <source>
        <dbReference type="ARBA" id="ARBA00023239"/>
    </source>
</evidence>
<dbReference type="AlphaFoldDB" id="A0A1Y5MGD8"/>
<dbReference type="Proteomes" id="UP000594571">
    <property type="component" value="Chromosome"/>
</dbReference>
<dbReference type="GO" id="GO:0046872">
    <property type="term" value="F:metal ion binding"/>
    <property type="evidence" value="ECO:0007669"/>
    <property type="project" value="UniProtKB-KW"/>
</dbReference>
<evidence type="ECO:0000313" key="7">
    <source>
        <dbReference type="Proteomes" id="UP000196317"/>
    </source>
</evidence>
<feature type="domain" description="Class II aldolase/adducin N-terminal" evidence="3">
    <location>
        <begin position="8"/>
        <end position="185"/>
    </location>
</feature>
<dbReference type="NCBIfam" id="NF004492">
    <property type="entry name" value="PRK05834.1"/>
    <property type="match status" value="1"/>
</dbReference>
<name>A0A1Y5MGD8_9BACT</name>
<dbReference type="PANTHER" id="PTHR22789:SF0">
    <property type="entry name" value="3-OXO-TETRONATE 4-PHOSPHATE DECARBOXYLASE-RELATED"/>
    <property type="match status" value="1"/>
</dbReference>
<gene>
    <name evidence="5" type="ORF">B9N65_05425</name>
    <name evidence="4" type="ORF">CCS77_0812</name>
    <name evidence="6" type="ORF">CVS89_04325</name>
</gene>
<evidence type="ECO:0000313" key="6">
    <source>
        <dbReference type="EMBL" id="QPH97502.1"/>
    </source>
</evidence>
<evidence type="ECO:0000313" key="9">
    <source>
        <dbReference type="Proteomes" id="UP000594571"/>
    </source>
</evidence>
<evidence type="ECO:0000256" key="1">
    <source>
        <dbReference type="ARBA" id="ARBA00022723"/>
    </source>
</evidence>
<reference evidence="5 7" key="1">
    <citation type="submission" date="2017-04" db="EMBL/GenBank/DDBJ databases">
        <title>Complete genome of Campylobacter concisus ATCC 33237T and draft genomes for an additional eight well characterized C. concisus strains.</title>
        <authorList>
            <person name="Cornelius A.J."/>
            <person name="Miller W.G."/>
            <person name="Lastovica A.J."/>
            <person name="On S.L."/>
            <person name="French N.P."/>
            <person name="Vandenberg O."/>
            <person name="Biggs P.J."/>
        </authorList>
    </citation>
    <scope>NUCLEOTIDE SEQUENCE [LARGE SCALE GENOMIC DNA]</scope>
    <source>
        <strain evidence="5 7">CCUG 19995</strain>
    </source>
</reference>
<reference evidence="6 9" key="3">
    <citation type="journal article" date="2020" name="Microb. Genom.">
        <title>Analysis of complete Campylobacter concisus genomes identifies genomospecies features, secretion systems and novel plasmids and their association with severe ulcerative colitis.</title>
        <authorList>
            <person name="Liu F."/>
            <person name="Chen S."/>
            <person name="Luu L.D.W."/>
            <person name="Lee S.A."/>
            <person name="Tay A.C.Y."/>
            <person name="Wu R."/>
            <person name="Riordan S.M."/>
            <person name="Lan R."/>
            <person name="Liu L."/>
            <person name="Zhang L."/>
        </authorList>
    </citation>
    <scope>NUCLEOTIDE SEQUENCE [LARGE SCALE GENOMIC DNA]</scope>
    <source>
        <strain evidence="6 9">H16O-S1</strain>
    </source>
</reference>
<dbReference type="EMBL" id="CP049263">
    <property type="protein sequence ID" value="QPH97502.1"/>
    <property type="molecule type" value="Genomic_DNA"/>
</dbReference>
<evidence type="ECO:0000313" key="8">
    <source>
        <dbReference type="Proteomes" id="UP000241854"/>
    </source>
</evidence>
<dbReference type="Gene3D" id="3.40.225.10">
    <property type="entry name" value="Class II aldolase/adducin N-terminal domain"/>
    <property type="match status" value="1"/>
</dbReference>
<reference evidence="8 9" key="2">
    <citation type="journal article" date="2018" name="Emerg. Microbes Infect.">
        <title>Genomic analysis of oral Campylobacter concisus strains identified a potential bacterial molecular marker associated with active Crohn's disease.</title>
        <authorList>
            <person name="Liu F."/>
            <person name="Ma R."/>
            <person name="Tay C.Y.A."/>
            <person name="Octavia S."/>
            <person name="Lan R."/>
            <person name="Chung H.K.L."/>
            <person name="Riordan S.M."/>
            <person name="Grimm M.C."/>
            <person name="Leong R.W."/>
            <person name="Tanaka M.M."/>
            <person name="Connor S."/>
            <person name="Zhang L."/>
        </authorList>
    </citation>
    <scope>NUCLEOTIDE SEQUENCE [LARGE SCALE GENOMIC DNA]</scope>
    <source>
        <strain evidence="6 9">H16O-S1</strain>
        <strain evidence="4 8">P2CDO4</strain>
    </source>
</reference>
<evidence type="ECO:0000313" key="4">
    <source>
        <dbReference type="EMBL" id="AVX43873.1"/>
    </source>
</evidence>
<dbReference type="RefSeq" id="WP_002940326.1">
    <property type="nucleotide sequence ID" value="NZ_CABKQH010000001.1"/>
</dbReference>
<evidence type="ECO:0000259" key="3">
    <source>
        <dbReference type="SMART" id="SM01007"/>
    </source>
</evidence>
<keyword evidence="1" id="KW-0479">Metal-binding</keyword>
<sequence>MDLLHSTNEIKKISLSMFRKNFFGVFHGSISARVEKNQFIINKQSAIFDDLQDSDLTLLSSKKDYRWNDASLDADIHLNIYKNINEAKFVCYAMPPYVTAYAMKHEKIAPKDYFGCMRFNEILVYDPKQFDDWYERAETEIYRAMIEKNTNVVVIKGYGVYAYSRSPQLLAKDIALLENSCKLLHFTGDYSDFSI</sequence>
<dbReference type="GO" id="GO:0005829">
    <property type="term" value="C:cytosol"/>
    <property type="evidence" value="ECO:0007669"/>
    <property type="project" value="TreeGrafter"/>
</dbReference>
<dbReference type="GO" id="GO:0019323">
    <property type="term" value="P:pentose catabolic process"/>
    <property type="evidence" value="ECO:0007669"/>
    <property type="project" value="TreeGrafter"/>
</dbReference>
<organism evidence="5 7">
    <name type="scientific">Campylobacter concisus</name>
    <dbReference type="NCBI Taxonomy" id="199"/>
    <lineage>
        <taxon>Bacteria</taxon>
        <taxon>Pseudomonadati</taxon>
        <taxon>Campylobacterota</taxon>
        <taxon>Epsilonproteobacteria</taxon>
        <taxon>Campylobacterales</taxon>
        <taxon>Campylobacteraceae</taxon>
        <taxon>Campylobacter</taxon>
    </lineage>
</organism>
<dbReference type="EMBL" id="NDYN01000005">
    <property type="protein sequence ID" value="OUT07650.1"/>
    <property type="molecule type" value="Genomic_DNA"/>
</dbReference>
<dbReference type="PANTHER" id="PTHR22789">
    <property type="entry name" value="FUCULOSE PHOSPHATE ALDOLASE"/>
    <property type="match status" value="1"/>
</dbReference>
<dbReference type="SUPFAM" id="SSF53639">
    <property type="entry name" value="AraD/HMP-PK domain-like"/>
    <property type="match status" value="1"/>
</dbReference>
<evidence type="ECO:0000313" key="5">
    <source>
        <dbReference type="EMBL" id="OUT07650.1"/>
    </source>
</evidence>
<protein>
    <recommendedName>
        <fullName evidence="3">Class II aldolase/adducin N-terminal domain-containing protein</fullName>
    </recommendedName>
</protein>
<dbReference type="Proteomes" id="UP000241854">
    <property type="component" value="Chromosome"/>
</dbReference>
<dbReference type="InterPro" id="IPR036409">
    <property type="entry name" value="Aldolase_II/adducin_N_sf"/>
</dbReference>
<dbReference type="GO" id="GO:0016832">
    <property type="term" value="F:aldehyde-lyase activity"/>
    <property type="evidence" value="ECO:0007669"/>
    <property type="project" value="TreeGrafter"/>
</dbReference>
<proteinExistence type="predicted"/>
<dbReference type="EMBL" id="CP021642">
    <property type="protein sequence ID" value="AVX43873.1"/>
    <property type="molecule type" value="Genomic_DNA"/>
</dbReference>